<organism evidence="2 3">
    <name type="scientific">candidate division WS6 bacterium GW2011_GWF1_35_23</name>
    <dbReference type="NCBI Taxonomy" id="1619097"/>
    <lineage>
        <taxon>Bacteria</taxon>
        <taxon>Candidatus Dojkabacteria</taxon>
    </lineage>
</organism>
<keyword evidence="1" id="KW-0472">Membrane</keyword>
<sequence>MNKRTKTILLISFSLLFVGVCVGIYFLLTIPPKTYPKDPVEQTSLYTTSQKINFDNKDLESTDYPLLEVSNTVILEDVGKFATQLDPKMKQTSSVVGKFYKWENKDNYVIYELEQNTVLFSLSNGITWNEADISSYTFKSFIKQYFGKDWEYKVSLNDKDYDGFTVYYANRLFKDLLIQTNEYNGETDYLAFKYGKIMHGKILVTEFVDTEKTLPLLNARSLQKYINLENYPKEIYPNYSTLGNTVLKEVNYLSDDFEKITKTVNNCFGDSTEIVYLYKNFDQEYLTPVYKIDLQCQITYKETKYNIPAVGYVNAVDPKYISIPE</sequence>
<keyword evidence="1" id="KW-0812">Transmembrane</keyword>
<dbReference type="Proteomes" id="UP000034816">
    <property type="component" value="Unassembled WGS sequence"/>
</dbReference>
<gene>
    <name evidence="2" type="ORF">UR73_C0017G0002</name>
</gene>
<reference evidence="2 3" key="1">
    <citation type="journal article" date="2015" name="Nature">
        <title>rRNA introns, odd ribosomes, and small enigmatic genomes across a large radiation of phyla.</title>
        <authorList>
            <person name="Brown C.T."/>
            <person name="Hug L.A."/>
            <person name="Thomas B.C."/>
            <person name="Sharon I."/>
            <person name="Castelle C.J."/>
            <person name="Singh A."/>
            <person name="Wilkins M.J."/>
            <person name="Williams K.H."/>
            <person name="Banfield J.F."/>
        </authorList>
    </citation>
    <scope>NUCLEOTIDE SEQUENCE [LARGE SCALE GENOMIC DNA]</scope>
</reference>
<feature type="transmembrane region" description="Helical" evidence="1">
    <location>
        <begin position="7"/>
        <end position="28"/>
    </location>
</feature>
<dbReference type="AlphaFoldDB" id="A0A0G0FDP6"/>
<comment type="caution">
    <text evidence="2">The sequence shown here is derived from an EMBL/GenBank/DDBJ whole genome shotgun (WGS) entry which is preliminary data.</text>
</comment>
<protein>
    <submittedName>
        <fullName evidence="2">Uncharacterized protein</fullName>
    </submittedName>
</protein>
<accession>A0A0G0FDP6</accession>
<evidence type="ECO:0000256" key="1">
    <source>
        <dbReference type="SAM" id="Phobius"/>
    </source>
</evidence>
<keyword evidence="1" id="KW-1133">Transmembrane helix</keyword>
<evidence type="ECO:0000313" key="3">
    <source>
        <dbReference type="Proteomes" id="UP000034816"/>
    </source>
</evidence>
<evidence type="ECO:0000313" key="2">
    <source>
        <dbReference type="EMBL" id="KKP77582.1"/>
    </source>
</evidence>
<proteinExistence type="predicted"/>
<dbReference type="EMBL" id="LBQH01000017">
    <property type="protein sequence ID" value="KKP77582.1"/>
    <property type="molecule type" value="Genomic_DNA"/>
</dbReference>
<name>A0A0G0FDP6_9BACT</name>